<sequence length="97" mass="11000">MTEQPDQELYYELQIAANRQTIWIHSSDGSTVGRFSPRGIDLHNTVTEMMAGAPECRLCTYGSPTQADWLTFRNRSLEWWGVDVPHNAIDTSFLLPG</sequence>
<reference evidence="1" key="1">
    <citation type="submission" date="2019-08" db="EMBL/GenBank/DDBJ databases">
        <authorList>
            <person name="Zhou D."/>
            <person name="Chen F."/>
        </authorList>
    </citation>
    <scope>NUCLEOTIDE SEQUENCE</scope>
    <source>
        <strain evidence="1">150716811</strain>
        <plasmid evidence="1">p716811-VIM</plasmid>
    </source>
</reference>
<geneLocation type="plasmid" evidence="1">
    <name>p716811-VIM</name>
</geneLocation>
<dbReference type="AlphaFoldDB" id="A0A6B7Q3H7"/>
<name>A0A6B7Q3H7_PSEPU</name>
<organism evidence="1">
    <name type="scientific">Pseudomonas putida</name>
    <name type="common">Arthrobacter siderocapsulatus</name>
    <dbReference type="NCBI Taxonomy" id="303"/>
    <lineage>
        <taxon>Bacteria</taxon>
        <taxon>Pseudomonadati</taxon>
        <taxon>Pseudomonadota</taxon>
        <taxon>Gammaproteobacteria</taxon>
        <taxon>Pseudomonadales</taxon>
        <taxon>Pseudomonadaceae</taxon>
        <taxon>Pseudomonas</taxon>
    </lineage>
</organism>
<dbReference type="RefSeq" id="WP_060515390.1">
    <property type="nucleotide sequence ID" value="NZ_JALKHN010000002.1"/>
</dbReference>
<proteinExistence type="predicted"/>
<accession>A0A6B7Q3H7</accession>
<evidence type="ECO:0000313" key="1">
    <source>
        <dbReference type="EMBL" id="QFX76673.1"/>
    </source>
</evidence>
<keyword evidence="1" id="KW-0614">Plasmid</keyword>
<protein>
    <submittedName>
        <fullName evidence="1">Uncharacterized protein</fullName>
    </submittedName>
</protein>
<dbReference type="EMBL" id="MN310372">
    <property type="protein sequence ID" value="QFX76673.1"/>
    <property type="molecule type" value="Genomic_DNA"/>
</dbReference>